<dbReference type="PROSITE" id="PS51900">
    <property type="entry name" value="CB"/>
    <property type="match status" value="1"/>
</dbReference>
<dbReference type="GO" id="GO:0005737">
    <property type="term" value="C:cytoplasm"/>
    <property type="evidence" value="ECO:0007669"/>
    <property type="project" value="UniProtKB-SubCell"/>
</dbReference>
<sequence length="345" mass="39134">MVPAPFLRRALPKNSFISAIVPSVLLLGITARVPTLLRLSFCVILSVVSDEVAGFLEFMRVERNASERTLRNYSHALNTYQDWRGDAFVSWREATADEFRLYLFELMKQELSRATIRLRFAALRSFYKYMVHRRGLGVSPLAEVQLPKQERKLPVVLNLSQMEQLLEMPMKLDPGPRAKPWQAQRDTAVMELFYSSGLRVSELVALDVSDVDFISETLRVVGKGNKERLVPVGTHAMKAIQQYRHAAGVNDAALFRNKSMKRISARSVQMLLKKYLAASDIGFEVTPHKLRHTFATHLLDHGADLRSVQTLLGHASLSTTQIYTHVSKERMREAYDAAHPRAGED</sequence>
<gene>
    <name evidence="9" type="primary">xerC</name>
    <name evidence="12" type="ORF">HW115_07180</name>
</gene>
<dbReference type="PANTHER" id="PTHR30349">
    <property type="entry name" value="PHAGE INTEGRASE-RELATED"/>
    <property type="match status" value="1"/>
</dbReference>
<evidence type="ECO:0000256" key="8">
    <source>
        <dbReference type="ARBA" id="ARBA00023306"/>
    </source>
</evidence>
<evidence type="ECO:0000313" key="13">
    <source>
        <dbReference type="Proteomes" id="UP000557872"/>
    </source>
</evidence>
<dbReference type="NCBIfam" id="NF040815">
    <property type="entry name" value="recomb_XerA_Arch"/>
    <property type="match status" value="1"/>
</dbReference>
<dbReference type="InterPro" id="IPR013762">
    <property type="entry name" value="Integrase-like_cat_sf"/>
</dbReference>
<evidence type="ECO:0000256" key="7">
    <source>
        <dbReference type="ARBA" id="ARBA00023172"/>
    </source>
</evidence>
<dbReference type="SUPFAM" id="SSF56349">
    <property type="entry name" value="DNA breaking-rejoining enzymes"/>
    <property type="match status" value="1"/>
</dbReference>
<keyword evidence="8 9" id="KW-0131">Cell cycle</keyword>
<comment type="subcellular location">
    <subcellularLocation>
        <location evidence="1 9">Cytoplasm</location>
    </subcellularLocation>
</comment>
<evidence type="ECO:0000256" key="2">
    <source>
        <dbReference type="ARBA" id="ARBA00022490"/>
    </source>
</evidence>
<dbReference type="AlphaFoldDB" id="A0A851GCD7"/>
<dbReference type="EMBL" id="JACBAZ010000002">
    <property type="protein sequence ID" value="NWK55388.1"/>
    <property type="molecule type" value="Genomic_DNA"/>
</dbReference>
<dbReference type="Pfam" id="PF02899">
    <property type="entry name" value="Phage_int_SAM_1"/>
    <property type="match status" value="1"/>
</dbReference>
<feature type="active site" evidence="9">
    <location>
        <position position="199"/>
    </location>
</feature>
<organism evidence="12 13">
    <name type="scientific">Oceaniferula marina</name>
    <dbReference type="NCBI Taxonomy" id="2748318"/>
    <lineage>
        <taxon>Bacteria</taxon>
        <taxon>Pseudomonadati</taxon>
        <taxon>Verrucomicrobiota</taxon>
        <taxon>Verrucomicrobiia</taxon>
        <taxon>Verrucomicrobiales</taxon>
        <taxon>Verrucomicrobiaceae</taxon>
        <taxon>Oceaniferula</taxon>
    </lineage>
</organism>
<feature type="active site" evidence="9">
    <location>
        <position position="223"/>
    </location>
</feature>
<evidence type="ECO:0000256" key="6">
    <source>
        <dbReference type="ARBA" id="ARBA00023125"/>
    </source>
</evidence>
<comment type="similarity">
    <text evidence="9">Belongs to the 'phage' integrase family. XerC subfamily.</text>
</comment>
<dbReference type="InterPro" id="IPR010998">
    <property type="entry name" value="Integrase_recombinase_N"/>
</dbReference>
<keyword evidence="3 9" id="KW-0132">Cell division</keyword>
<dbReference type="PANTHER" id="PTHR30349:SF77">
    <property type="entry name" value="TYROSINE RECOMBINASE XERC"/>
    <property type="match status" value="1"/>
</dbReference>
<protein>
    <recommendedName>
        <fullName evidence="9">Tyrosine recombinase XerC</fullName>
    </recommendedName>
</protein>
<name>A0A851GCD7_9BACT</name>
<feature type="active site" evidence="9">
    <location>
        <position position="291"/>
    </location>
</feature>
<dbReference type="InterPro" id="IPR011010">
    <property type="entry name" value="DNA_brk_join_enz"/>
</dbReference>
<keyword evidence="13" id="KW-1185">Reference proteome</keyword>
<dbReference type="SUPFAM" id="SSF47823">
    <property type="entry name" value="lambda integrase-like, N-terminal domain"/>
    <property type="match status" value="1"/>
</dbReference>
<feature type="active site" description="O-(3'-phospho-DNA)-tyrosine intermediate" evidence="9">
    <location>
        <position position="323"/>
    </location>
</feature>
<feature type="active site" evidence="9">
    <location>
        <position position="314"/>
    </location>
</feature>
<evidence type="ECO:0000256" key="4">
    <source>
        <dbReference type="ARBA" id="ARBA00022829"/>
    </source>
</evidence>
<keyword evidence="4 9" id="KW-0159">Chromosome partition</keyword>
<dbReference type="NCBIfam" id="NF001399">
    <property type="entry name" value="PRK00283.1"/>
    <property type="match status" value="1"/>
</dbReference>
<dbReference type="HAMAP" id="MF_01808">
    <property type="entry name" value="Recomb_XerC_XerD"/>
    <property type="match status" value="1"/>
</dbReference>
<evidence type="ECO:0000256" key="3">
    <source>
        <dbReference type="ARBA" id="ARBA00022618"/>
    </source>
</evidence>
<evidence type="ECO:0000256" key="9">
    <source>
        <dbReference type="HAMAP-Rule" id="MF_01808"/>
    </source>
</evidence>
<evidence type="ECO:0000259" key="11">
    <source>
        <dbReference type="PROSITE" id="PS51900"/>
    </source>
</evidence>
<feature type="domain" description="Core-binding (CB)" evidence="11">
    <location>
        <begin position="46"/>
        <end position="131"/>
    </location>
</feature>
<dbReference type="InterPro" id="IPR002104">
    <property type="entry name" value="Integrase_catalytic"/>
</dbReference>
<feature type="active site" evidence="9">
    <location>
        <position position="288"/>
    </location>
</feature>
<accession>A0A851GCD7</accession>
<comment type="subunit">
    <text evidence="9">Forms a cyclic heterotetrameric complex composed of two molecules of XerC and two molecules of XerD.</text>
</comment>
<dbReference type="GO" id="GO:0009037">
    <property type="term" value="F:tyrosine-based site-specific recombinase activity"/>
    <property type="evidence" value="ECO:0007669"/>
    <property type="project" value="UniProtKB-UniRule"/>
</dbReference>
<dbReference type="Gene3D" id="1.10.150.130">
    <property type="match status" value="1"/>
</dbReference>
<dbReference type="GO" id="GO:0007059">
    <property type="term" value="P:chromosome segregation"/>
    <property type="evidence" value="ECO:0007669"/>
    <property type="project" value="UniProtKB-UniRule"/>
</dbReference>
<evidence type="ECO:0000313" key="12">
    <source>
        <dbReference type="EMBL" id="NWK55388.1"/>
    </source>
</evidence>
<dbReference type="CDD" id="cd00798">
    <property type="entry name" value="INT_XerDC_C"/>
    <property type="match status" value="1"/>
</dbReference>
<feature type="domain" description="Tyr recombinase" evidence="10">
    <location>
        <begin position="152"/>
        <end position="336"/>
    </location>
</feature>
<evidence type="ECO:0000256" key="1">
    <source>
        <dbReference type="ARBA" id="ARBA00004496"/>
    </source>
</evidence>
<evidence type="ECO:0000256" key="5">
    <source>
        <dbReference type="ARBA" id="ARBA00022908"/>
    </source>
</evidence>
<dbReference type="GO" id="GO:0051301">
    <property type="term" value="P:cell division"/>
    <property type="evidence" value="ECO:0007669"/>
    <property type="project" value="UniProtKB-KW"/>
</dbReference>
<dbReference type="PROSITE" id="PS51898">
    <property type="entry name" value="TYR_RECOMBINASE"/>
    <property type="match status" value="1"/>
</dbReference>
<keyword evidence="7 9" id="KW-0233">DNA recombination</keyword>
<dbReference type="GO" id="GO:0003677">
    <property type="term" value="F:DNA binding"/>
    <property type="evidence" value="ECO:0007669"/>
    <property type="project" value="UniProtKB-UniRule"/>
</dbReference>
<dbReference type="InterPro" id="IPR004107">
    <property type="entry name" value="Integrase_SAM-like_N"/>
</dbReference>
<reference evidence="12 13" key="1">
    <citation type="submission" date="2020-07" db="EMBL/GenBank/DDBJ databases">
        <title>Roseicoccus Jingziensis gen. nov., sp. nov., isolated from coastal seawater.</title>
        <authorList>
            <person name="Feng X."/>
        </authorList>
    </citation>
    <scope>NUCLEOTIDE SEQUENCE [LARGE SCALE GENOMIC DNA]</scope>
    <source>
        <strain evidence="12 13">N1E253</strain>
    </source>
</reference>
<comment type="function">
    <text evidence="9">Site-specific tyrosine recombinase, which acts by catalyzing the cutting and rejoining of the recombining DNA molecules. The XerC-XerD complex is essential to convert dimers of the bacterial chromosome into monomers to permit their segregation at cell division. It also contributes to the segregational stability of plasmids.</text>
</comment>
<dbReference type="GO" id="GO:0006313">
    <property type="term" value="P:DNA transposition"/>
    <property type="evidence" value="ECO:0007669"/>
    <property type="project" value="UniProtKB-UniRule"/>
</dbReference>
<keyword evidence="6 9" id="KW-0238">DNA-binding</keyword>
<dbReference type="InterPro" id="IPR044068">
    <property type="entry name" value="CB"/>
</dbReference>
<dbReference type="Pfam" id="PF00589">
    <property type="entry name" value="Phage_integrase"/>
    <property type="match status" value="1"/>
</dbReference>
<proteinExistence type="inferred from homology"/>
<keyword evidence="5 9" id="KW-0229">DNA integration</keyword>
<dbReference type="InterPro" id="IPR050090">
    <property type="entry name" value="Tyrosine_recombinase_XerCD"/>
</dbReference>
<keyword evidence="2 9" id="KW-0963">Cytoplasm</keyword>
<evidence type="ECO:0000259" key="10">
    <source>
        <dbReference type="PROSITE" id="PS51898"/>
    </source>
</evidence>
<comment type="caution">
    <text evidence="12">The sequence shown here is derived from an EMBL/GenBank/DDBJ whole genome shotgun (WGS) entry which is preliminary data.</text>
</comment>
<dbReference type="InterPro" id="IPR023009">
    <property type="entry name" value="Tyrosine_recombinase_XerC/XerD"/>
</dbReference>
<dbReference type="Gene3D" id="1.10.443.10">
    <property type="entry name" value="Intergrase catalytic core"/>
    <property type="match status" value="1"/>
</dbReference>
<dbReference type="Proteomes" id="UP000557872">
    <property type="component" value="Unassembled WGS sequence"/>
</dbReference>